<reference evidence="3" key="1">
    <citation type="submission" date="2022-11" db="UniProtKB">
        <authorList>
            <consortium name="WormBaseParasite"/>
        </authorList>
    </citation>
    <scope>IDENTIFICATION</scope>
</reference>
<evidence type="ECO:0000313" key="2">
    <source>
        <dbReference type="Proteomes" id="UP000887566"/>
    </source>
</evidence>
<dbReference type="SUPFAM" id="SSF56672">
    <property type="entry name" value="DNA/RNA polymerases"/>
    <property type="match status" value="1"/>
</dbReference>
<dbReference type="PANTHER" id="PTHR47027">
    <property type="entry name" value="REVERSE TRANSCRIPTASE DOMAIN-CONTAINING PROTEIN"/>
    <property type="match status" value="1"/>
</dbReference>
<accession>A0A914WRE3</accession>
<sequence>MANYRPITLLSHIYKVFTRVLLNRLRSKLEEGTSREQAGFRRGFSTMEHLQVITQLTEKCREFRVPFCALFIDFQKAFDTIELPAVLNALRRQGVEEGYVEIIRQCNTNCTTQVKLLLKPANVRIERGVRQGDVISPNLFVAALEDVIQQADLRGGFYIDGEQLQYLAFADDIVLLAHDPRDLQDSLHRVNTASSKAGLEIHPKKTQWMKNKFCRDATITLGNRIVEEVDSYVYLGQSTSMNNDLSQELGRRKRAAWGAFSKCREVLVNKNIDMKTRSNIFNSHILPALTYGCETWNTTKTEEESLRVVQRAIERRMCRLTLRDQVPNDTIRQTTGVRDVIAHIYNSKRRWAGHVLRRTDNQWSTRATEWYPHDYKRGLGRPPTRWLTPMRKVEGATWWRKARDRVKWQSCDLHLWRNP</sequence>
<dbReference type="InterPro" id="IPR043502">
    <property type="entry name" value="DNA/RNA_pol_sf"/>
</dbReference>
<dbReference type="AlphaFoldDB" id="A0A914WRE3"/>
<dbReference type="Pfam" id="PF00078">
    <property type="entry name" value="RVT_1"/>
    <property type="match status" value="1"/>
</dbReference>
<protein>
    <submittedName>
        <fullName evidence="3">Reverse transcriptase domain-containing protein</fullName>
    </submittedName>
</protein>
<dbReference type="PROSITE" id="PS50878">
    <property type="entry name" value="RT_POL"/>
    <property type="match status" value="1"/>
</dbReference>
<feature type="domain" description="Reverse transcriptase" evidence="1">
    <location>
        <begin position="1"/>
        <end position="225"/>
    </location>
</feature>
<dbReference type="Gene3D" id="3.30.70.270">
    <property type="match status" value="1"/>
</dbReference>
<keyword evidence="2" id="KW-1185">Reference proteome</keyword>
<dbReference type="CDD" id="cd01650">
    <property type="entry name" value="RT_nLTR_like"/>
    <property type="match status" value="1"/>
</dbReference>
<name>A0A914WRE3_9BILA</name>
<dbReference type="InterPro" id="IPR000477">
    <property type="entry name" value="RT_dom"/>
</dbReference>
<organism evidence="2 3">
    <name type="scientific">Plectus sambesii</name>
    <dbReference type="NCBI Taxonomy" id="2011161"/>
    <lineage>
        <taxon>Eukaryota</taxon>
        <taxon>Metazoa</taxon>
        <taxon>Ecdysozoa</taxon>
        <taxon>Nematoda</taxon>
        <taxon>Chromadorea</taxon>
        <taxon>Plectida</taxon>
        <taxon>Plectina</taxon>
        <taxon>Plectoidea</taxon>
        <taxon>Plectidae</taxon>
        <taxon>Plectus</taxon>
    </lineage>
</organism>
<evidence type="ECO:0000259" key="1">
    <source>
        <dbReference type="PROSITE" id="PS50878"/>
    </source>
</evidence>
<dbReference type="InterPro" id="IPR043128">
    <property type="entry name" value="Rev_trsase/Diguanyl_cyclase"/>
</dbReference>
<evidence type="ECO:0000313" key="3">
    <source>
        <dbReference type="WBParaSite" id="PSAMB.scaffold4860size13326.g25402.t1"/>
    </source>
</evidence>
<dbReference type="WBParaSite" id="PSAMB.scaffold4860size13326.g25402.t1">
    <property type="protein sequence ID" value="PSAMB.scaffold4860size13326.g25402.t1"/>
    <property type="gene ID" value="PSAMB.scaffold4860size13326.g25402"/>
</dbReference>
<dbReference type="PANTHER" id="PTHR47027:SF20">
    <property type="entry name" value="REVERSE TRANSCRIPTASE-LIKE PROTEIN WITH RNA-DIRECTED DNA POLYMERASE DOMAIN"/>
    <property type="match status" value="1"/>
</dbReference>
<proteinExistence type="predicted"/>
<dbReference type="Proteomes" id="UP000887566">
    <property type="component" value="Unplaced"/>
</dbReference>